<dbReference type="InterPro" id="IPR053063">
    <property type="entry name" value="PWWP_domain_containing_PDP"/>
</dbReference>
<feature type="region of interest" description="Disordered" evidence="1">
    <location>
        <begin position="201"/>
        <end position="228"/>
    </location>
</feature>
<dbReference type="PROSITE" id="PS50812">
    <property type="entry name" value="PWWP"/>
    <property type="match status" value="1"/>
</dbReference>
<dbReference type="STRING" id="4155.A0A022RKZ7"/>
<sequence>MVWGKIRNHPWWPGQVFDPEHASDKAVQYYKKDSYLVAYFGDGTFSWSNSSVLRPFRSYFTQIEKQSNSEAFQNAVDSALEEVSRRVELGLACSCIPEDAYRRIEAQVVENTGIREESCRRYGVDHSSRASFFEPDKLLDYVRNLATHASSSCGADRVDLVILRGQLDENISDEVVGPHRDKHTPEDDSCYRKERSLMELMDDDVSSGRKQRSNDPLTNGSGKWVNGQTHKPSFRIGDCVSRVASQLTQSTSSVKGNSVETITDENRGPLSSTESFSVNKIVSQLHSVAQKPEKENGFENSTRTFFSGFRNSVVLNQRGRKRKAESAIGEEFDFGDATNDSYWTDRIVHTKEEQTLPYIENPVKQSGIKSHSRKRFSGGAHSGAAMELDDSLRRRKQESSPAELILNFADKKCVPSEINLNKIFRRFGTLMESETEVDRDLGRAKVIFKRGADAVIAHDSSEKFNIFGPVIVTYEIGYSPLISVKVLPLEIPQFPEDEILML</sequence>
<gene>
    <name evidence="3" type="ORF">MIMGU_mgv1a004961mg</name>
</gene>
<dbReference type="AlphaFoldDB" id="A0A022RKZ7"/>
<feature type="domain" description="PWWP" evidence="2">
    <location>
        <begin position="1"/>
        <end position="59"/>
    </location>
</feature>
<dbReference type="SMART" id="SM00293">
    <property type="entry name" value="PWWP"/>
    <property type="match status" value="1"/>
</dbReference>
<dbReference type="Pfam" id="PF00855">
    <property type="entry name" value="PWWP"/>
    <property type="match status" value="1"/>
</dbReference>
<dbReference type="PANTHER" id="PTHR42851:SF4">
    <property type="entry name" value="PWWP DOMAIN-CONTAINING PROTEIN"/>
    <property type="match status" value="1"/>
</dbReference>
<proteinExistence type="predicted"/>
<dbReference type="Gene3D" id="2.30.30.140">
    <property type="match status" value="1"/>
</dbReference>
<organism evidence="3 4">
    <name type="scientific">Erythranthe guttata</name>
    <name type="common">Yellow monkey flower</name>
    <name type="synonym">Mimulus guttatus</name>
    <dbReference type="NCBI Taxonomy" id="4155"/>
    <lineage>
        <taxon>Eukaryota</taxon>
        <taxon>Viridiplantae</taxon>
        <taxon>Streptophyta</taxon>
        <taxon>Embryophyta</taxon>
        <taxon>Tracheophyta</taxon>
        <taxon>Spermatophyta</taxon>
        <taxon>Magnoliopsida</taxon>
        <taxon>eudicotyledons</taxon>
        <taxon>Gunneridae</taxon>
        <taxon>Pentapetalae</taxon>
        <taxon>asterids</taxon>
        <taxon>lamiids</taxon>
        <taxon>Lamiales</taxon>
        <taxon>Phrymaceae</taxon>
        <taxon>Erythranthe</taxon>
    </lineage>
</organism>
<dbReference type="CDD" id="cd05162">
    <property type="entry name" value="PWWP"/>
    <property type="match status" value="1"/>
</dbReference>
<accession>A0A022RKZ7</accession>
<evidence type="ECO:0000313" key="4">
    <source>
        <dbReference type="Proteomes" id="UP000030748"/>
    </source>
</evidence>
<dbReference type="EMBL" id="KI630443">
    <property type="protein sequence ID" value="EYU39555.1"/>
    <property type="molecule type" value="Genomic_DNA"/>
</dbReference>
<name>A0A022RKZ7_ERYGU</name>
<feature type="compositionally biased region" description="Polar residues" evidence="1">
    <location>
        <begin position="214"/>
        <end position="228"/>
    </location>
</feature>
<evidence type="ECO:0000256" key="1">
    <source>
        <dbReference type="SAM" id="MobiDB-lite"/>
    </source>
</evidence>
<dbReference type="InterPro" id="IPR000313">
    <property type="entry name" value="PWWP_dom"/>
</dbReference>
<evidence type="ECO:0000313" key="3">
    <source>
        <dbReference type="EMBL" id="EYU39555.1"/>
    </source>
</evidence>
<dbReference type="Proteomes" id="UP000030748">
    <property type="component" value="Unassembled WGS sequence"/>
</dbReference>
<evidence type="ECO:0000259" key="2">
    <source>
        <dbReference type="PROSITE" id="PS50812"/>
    </source>
</evidence>
<protein>
    <recommendedName>
        <fullName evidence="2">PWWP domain-containing protein</fullName>
    </recommendedName>
</protein>
<keyword evidence="4" id="KW-1185">Reference proteome</keyword>
<dbReference type="SUPFAM" id="SSF63748">
    <property type="entry name" value="Tudor/PWWP/MBT"/>
    <property type="match status" value="1"/>
</dbReference>
<dbReference type="eggNOG" id="ENOG502QR1T">
    <property type="taxonomic scope" value="Eukaryota"/>
</dbReference>
<reference evidence="3 4" key="1">
    <citation type="journal article" date="2013" name="Proc. Natl. Acad. Sci. U.S.A.">
        <title>Fine-scale variation in meiotic recombination in Mimulus inferred from population shotgun sequencing.</title>
        <authorList>
            <person name="Hellsten U."/>
            <person name="Wright K.M."/>
            <person name="Jenkins J."/>
            <person name="Shu S."/>
            <person name="Yuan Y."/>
            <person name="Wessler S.R."/>
            <person name="Schmutz J."/>
            <person name="Willis J.H."/>
            <person name="Rokhsar D.S."/>
        </authorList>
    </citation>
    <scope>NUCLEOTIDE SEQUENCE [LARGE SCALE GENOMIC DNA]</scope>
    <source>
        <strain evidence="4">cv. DUN x IM62</strain>
    </source>
</reference>
<dbReference type="PANTHER" id="PTHR42851">
    <property type="entry name" value="ALDOLASE-RELATED"/>
    <property type="match status" value="1"/>
</dbReference>